<keyword evidence="6" id="KW-1185">Reference proteome</keyword>
<feature type="compositionally biased region" description="Basic and acidic residues" evidence="3">
    <location>
        <begin position="187"/>
        <end position="198"/>
    </location>
</feature>
<evidence type="ECO:0000313" key="7">
    <source>
        <dbReference type="RefSeq" id="XP_027097328.1"/>
    </source>
</evidence>
<dbReference type="Gene3D" id="1.10.10.60">
    <property type="entry name" value="Homeodomain-like"/>
    <property type="match status" value="2"/>
</dbReference>
<feature type="compositionally biased region" description="Polar residues" evidence="3">
    <location>
        <begin position="287"/>
        <end position="296"/>
    </location>
</feature>
<dbReference type="OrthoDB" id="39591at2759"/>
<dbReference type="SUPFAM" id="SSF46689">
    <property type="entry name" value="Homeodomain-like"/>
    <property type="match status" value="2"/>
</dbReference>
<feature type="compositionally biased region" description="Basic residues" evidence="3">
    <location>
        <begin position="199"/>
        <end position="208"/>
    </location>
</feature>
<feature type="compositionally biased region" description="Basic residues" evidence="3">
    <location>
        <begin position="14"/>
        <end position="23"/>
    </location>
</feature>
<proteinExistence type="predicted"/>
<evidence type="ECO:0000313" key="6">
    <source>
        <dbReference type="Proteomes" id="UP001652660"/>
    </source>
</evidence>
<dbReference type="InterPro" id="IPR001005">
    <property type="entry name" value="SANT/Myb"/>
</dbReference>
<feature type="region of interest" description="Disordered" evidence="3">
    <location>
        <begin position="1"/>
        <end position="344"/>
    </location>
</feature>
<dbReference type="GO" id="GO:0005634">
    <property type="term" value="C:nucleus"/>
    <property type="evidence" value="ECO:0007669"/>
    <property type="project" value="UniProtKB-SubCell"/>
</dbReference>
<dbReference type="RefSeq" id="XP_027097328.1">
    <property type="nucleotide sequence ID" value="XM_027241527.2"/>
</dbReference>
<feature type="domain" description="HTH myb-type" evidence="5">
    <location>
        <begin position="424"/>
        <end position="473"/>
    </location>
</feature>
<evidence type="ECO:0000259" key="5">
    <source>
        <dbReference type="PROSITE" id="PS51294"/>
    </source>
</evidence>
<accession>A0A6P6VGL8</accession>
<evidence type="ECO:0000259" key="4">
    <source>
        <dbReference type="PROSITE" id="PS50090"/>
    </source>
</evidence>
<reference evidence="7" key="2">
    <citation type="submission" date="2025-08" db="UniProtKB">
        <authorList>
            <consortium name="RefSeq"/>
        </authorList>
    </citation>
    <scope>IDENTIFICATION</scope>
    <source>
        <tissue evidence="7">Leaves</tissue>
    </source>
</reference>
<feature type="compositionally biased region" description="Basic residues" evidence="3">
    <location>
        <begin position="257"/>
        <end position="267"/>
    </location>
</feature>
<reference evidence="6" key="1">
    <citation type="journal article" date="2025" name="Foods">
        <title>Unveiling the Microbial Signatures of Arabica Coffee Cherries: Insights into Ripeness Specific Diversity, Functional Traits, and Implications for Quality and Safety.</title>
        <authorList>
            <consortium name="RefSeq"/>
            <person name="Tenea G.N."/>
            <person name="Cifuentes V."/>
            <person name="Reyes P."/>
            <person name="Cevallos-Vallejos M."/>
        </authorList>
    </citation>
    <scope>NUCLEOTIDE SEQUENCE [LARGE SCALE GENOMIC DNA]</scope>
</reference>
<dbReference type="SMART" id="SM00717">
    <property type="entry name" value="SANT"/>
    <property type="match status" value="4"/>
</dbReference>
<dbReference type="InterPro" id="IPR017930">
    <property type="entry name" value="Myb_dom"/>
</dbReference>
<dbReference type="AlphaFoldDB" id="A0A6P6VGL8"/>
<feature type="compositionally biased region" description="Basic and acidic residues" evidence="3">
    <location>
        <begin position="24"/>
        <end position="50"/>
    </location>
</feature>
<feature type="compositionally biased region" description="Acidic residues" evidence="3">
    <location>
        <begin position="243"/>
        <end position="252"/>
    </location>
</feature>
<keyword evidence="2" id="KW-0539">Nucleus</keyword>
<dbReference type="GeneID" id="113716959"/>
<dbReference type="PANTHER" id="PTHR47430:SF4">
    <property type="entry name" value="GB|AAC33480.1"/>
    <property type="match status" value="1"/>
</dbReference>
<dbReference type="InterPro" id="IPR009057">
    <property type="entry name" value="Homeodomain-like_sf"/>
</dbReference>
<protein>
    <submittedName>
        <fullName evidence="7">Uncharacterized protein</fullName>
    </submittedName>
</protein>
<gene>
    <name evidence="7" type="primary">LOC113716959</name>
</gene>
<feature type="compositionally biased region" description="Basic and acidic residues" evidence="3">
    <location>
        <begin position="228"/>
        <end position="242"/>
    </location>
</feature>
<comment type="subcellular location">
    <subcellularLocation>
        <location evidence="1">Nucleus</location>
    </subcellularLocation>
</comment>
<evidence type="ECO:0000256" key="1">
    <source>
        <dbReference type="ARBA" id="ARBA00004123"/>
    </source>
</evidence>
<feature type="domain" description="Myb-like" evidence="4">
    <location>
        <begin position="424"/>
        <end position="469"/>
    </location>
</feature>
<organism evidence="6 7">
    <name type="scientific">Coffea arabica</name>
    <name type="common">Arabian coffee</name>
    <dbReference type="NCBI Taxonomy" id="13443"/>
    <lineage>
        <taxon>Eukaryota</taxon>
        <taxon>Viridiplantae</taxon>
        <taxon>Streptophyta</taxon>
        <taxon>Embryophyta</taxon>
        <taxon>Tracheophyta</taxon>
        <taxon>Spermatophyta</taxon>
        <taxon>Magnoliopsida</taxon>
        <taxon>eudicotyledons</taxon>
        <taxon>Gunneridae</taxon>
        <taxon>Pentapetalae</taxon>
        <taxon>asterids</taxon>
        <taxon>lamiids</taxon>
        <taxon>Gentianales</taxon>
        <taxon>Rubiaceae</taxon>
        <taxon>Ixoroideae</taxon>
        <taxon>Gardenieae complex</taxon>
        <taxon>Bertiereae - Coffeeae clade</taxon>
        <taxon>Coffeeae</taxon>
        <taxon>Coffea</taxon>
    </lineage>
</organism>
<feature type="compositionally biased region" description="Basic and acidic residues" evidence="3">
    <location>
        <begin position="73"/>
        <end position="106"/>
    </location>
</feature>
<dbReference type="CDD" id="cd00167">
    <property type="entry name" value="SANT"/>
    <property type="match status" value="1"/>
</dbReference>
<feature type="compositionally biased region" description="Polar residues" evidence="3">
    <location>
        <begin position="214"/>
        <end position="225"/>
    </location>
</feature>
<dbReference type="PROSITE" id="PS51294">
    <property type="entry name" value="HTH_MYB"/>
    <property type="match status" value="1"/>
</dbReference>
<dbReference type="PROSITE" id="PS50090">
    <property type="entry name" value="MYB_LIKE"/>
    <property type="match status" value="3"/>
</dbReference>
<feature type="compositionally biased region" description="Basic and acidic residues" evidence="3">
    <location>
        <begin position="119"/>
        <end position="144"/>
    </location>
</feature>
<evidence type="ECO:0000256" key="3">
    <source>
        <dbReference type="SAM" id="MobiDB-lite"/>
    </source>
</evidence>
<dbReference type="Proteomes" id="UP001652660">
    <property type="component" value="Chromosome 11c"/>
</dbReference>
<name>A0A6P6VGL8_COFAR</name>
<feature type="compositionally biased region" description="Basic and acidic residues" evidence="3">
    <location>
        <begin position="152"/>
        <end position="172"/>
    </location>
</feature>
<dbReference type="Pfam" id="PF13921">
    <property type="entry name" value="Myb_DNA-bind_6"/>
    <property type="match status" value="1"/>
</dbReference>
<dbReference type="PANTHER" id="PTHR47430">
    <property type="entry name" value="GB|AAC33480.1"/>
    <property type="match status" value="1"/>
</dbReference>
<evidence type="ECO:0000256" key="2">
    <source>
        <dbReference type="ARBA" id="ARBA00023242"/>
    </source>
</evidence>
<sequence length="633" mass="72388">MGAEEEGTVEVRKKDKKKSKKGKKNEVADIHICKGDGGGKDSGKSAEKDMKKSKKGKKNEVSDNKIQEGNGGGKDKVIESCKSDDKECGEGGNIEKKKKEEEKCEVSESSNEGNGRRVRGNDKKKDFEHSRERNDGVDVLEKIEKKKRKREKDKMIGSDEQLKQEELEDAKHGSQLSMNGTCSEAIRGAREGDGVVKVEKKKKKKKLISVHSGALQQGNTSSNETEAQENKDQSGEEAKLEAIDEDCETENVEEQKKKKKKKKKREKKKENDVSAGSGLGILVEESMNGNANSTLNEKSDKDLQNGGKRKRGKAKSVQNGSKDPKAEKSKKKVRFSGTTEVFPPSDDNLVRGKRFSNEEDEIVKQAVFDYIEAHCLGEEGLNMVLNCRSHPEVKNCWKEITTCLPHRPHSAIYCRAQVLFRRDKKRKWTEEEIEMLRESHKMRGNQWKELADELGKHRFHVKDTWRRIRHENLRKGRWSQEEYQILFDLVNTDLRMKYCEEKKSKHGMLRDNIPWAAISDKLSTRPEANCCLKWYNQLTSSMVAEGLWADADDYRLIDALFQLDASCTEDVDWDNLLEHRSGDVCRKRWRQMVLHIGDCRSNSFADQVEVLAKRYCPDLLEAREIWDSKPIVP</sequence>
<feature type="domain" description="Myb-like" evidence="4">
    <location>
        <begin position="540"/>
        <end position="593"/>
    </location>
</feature>
<feature type="domain" description="Myb-like" evidence="4">
    <location>
        <begin position="470"/>
        <end position="538"/>
    </location>
</feature>